<protein>
    <submittedName>
        <fullName evidence="13">Uncharacterized protein AlNc14C249G9608</fullName>
    </submittedName>
</protein>
<keyword evidence="5" id="KW-0479">Metal-binding</keyword>
<evidence type="ECO:0000256" key="8">
    <source>
        <dbReference type="ARBA" id="ARBA00023242"/>
    </source>
</evidence>
<dbReference type="GO" id="GO:0034080">
    <property type="term" value="P:CENP-A containing chromatin assembly"/>
    <property type="evidence" value="ECO:0007669"/>
    <property type="project" value="TreeGrafter"/>
</dbReference>
<gene>
    <name evidence="13" type="primary">AlNc14C249G9608</name>
    <name evidence="13" type="ORF">ALNC14_107620</name>
</gene>
<dbReference type="GO" id="GO:0000775">
    <property type="term" value="C:chromosome, centromeric region"/>
    <property type="evidence" value="ECO:0007669"/>
    <property type="project" value="UniProtKB-SubCell"/>
</dbReference>
<evidence type="ECO:0000256" key="3">
    <source>
        <dbReference type="ARBA" id="ARBA00022454"/>
    </source>
</evidence>
<accession>F0WTC8</accession>
<evidence type="ECO:0000256" key="7">
    <source>
        <dbReference type="ARBA" id="ARBA00022833"/>
    </source>
</evidence>
<dbReference type="InterPro" id="IPR034752">
    <property type="entry name" value="Mis18"/>
</dbReference>
<evidence type="ECO:0000256" key="4">
    <source>
        <dbReference type="ARBA" id="ARBA00022618"/>
    </source>
</evidence>
<dbReference type="AlphaFoldDB" id="F0WTC8"/>
<keyword evidence="10" id="KW-0137">Centromere</keyword>
<proteinExistence type="predicted"/>
<dbReference type="PROSITE" id="PS51793">
    <property type="entry name" value="MIS18"/>
    <property type="match status" value="1"/>
</dbReference>
<reference evidence="13" key="1">
    <citation type="journal article" date="2011" name="PLoS Biol.">
        <title>Gene gain and loss during evolution of obligate parasitism in the white rust pathogen of Arabidopsis thaliana.</title>
        <authorList>
            <person name="Kemen E."/>
            <person name="Gardiner A."/>
            <person name="Schultz-Larsen T."/>
            <person name="Kemen A.C."/>
            <person name="Balmuth A.L."/>
            <person name="Robert-Seilaniantz A."/>
            <person name="Bailey K."/>
            <person name="Holub E."/>
            <person name="Studholme D.J."/>
            <person name="Maclean D."/>
            <person name="Jones J.D."/>
        </authorList>
    </citation>
    <scope>NUCLEOTIDE SEQUENCE</scope>
</reference>
<dbReference type="GO" id="GO:0046872">
    <property type="term" value="F:metal ion binding"/>
    <property type="evidence" value="ECO:0007669"/>
    <property type="project" value="UniProtKB-KW"/>
</dbReference>
<keyword evidence="6" id="KW-0498">Mitosis</keyword>
<sequence>MDRSNSAPKKRRITPTLSNANTPVGHAFVQLEGLEGRRYPMSDSKIKVRRTIITKSPMRKRKKTQAVEYHHPIKSSGSTSTSITESYPDNQTFERINEESRESRHLDFSENEYKATEVDASESCDERSSPIVFQCIKCRSILGDSFSFVCSNKKLATVTLDAVTNVVVKDHTKTSQHGIDVGSSFREVFCRKCKTLIGQCYLTTPRDLDEIRNCYSLFTQSVASYQLGHPQRARFKKRQDSGSFMDATNDCVTEVEALSHDRAKVNKLYDDMSKVQNLLLVLDDRLHTVEKQEEQNYDAVDQIESESDPY</sequence>
<dbReference type="InterPro" id="IPR004910">
    <property type="entry name" value="Yippee/Mis18/Cereblon"/>
</dbReference>
<evidence type="ECO:0000256" key="2">
    <source>
        <dbReference type="ARBA" id="ARBA00004584"/>
    </source>
</evidence>
<name>F0WTC8_9STRA</name>
<organism evidence="13">
    <name type="scientific">Albugo laibachii Nc14</name>
    <dbReference type="NCBI Taxonomy" id="890382"/>
    <lineage>
        <taxon>Eukaryota</taxon>
        <taxon>Sar</taxon>
        <taxon>Stramenopiles</taxon>
        <taxon>Oomycota</taxon>
        <taxon>Peronosporomycetes</taxon>
        <taxon>Albuginales</taxon>
        <taxon>Albuginaceae</taxon>
        <taxon>Albugo</taxon>
    </lineage>
</organism>
<dbReference type="GO" id="GO:0051301">
    <property type="term" value="P:cell division"/>
    <property type="evidence" value="ECO:0007669"/>
    <property type="project" value="UniProtKB-KW"/>
</dbReference>
<dbReference type="GO" id="GO:0007059">
    <property type="term" value="P:chromosome segregation"/>
    <property type="evidence" value="ECO:0007669"/>
    <property type="project" value="TreeGrafter"/>
</dbReference>
<evidence type="ECO:0000256" key="6">
    <source>
        <dbReference type="ARBA" id="ARBA00022776"/>
    </source>
</evidence>
<evidence type="ECO:0000256" key="11">
    <source>
        <dbReference type="SAM" id="MobiDB-lite"/>
    </source>
</evidence>
<keyword evidence="3" id="KW-0158">Chromosome</keyword>
<dbReference type="HOGENOM" id="CLU_898384_0_0_1"/>
<evidence type="ECO:0000256" key="10">
    <source>
        <dbReference type="ARBA" id="ARBA00023328"/>
    </source>
</evidence>
<feature type="compositionally biased region" description="Basic and acidic residues" evidence="11">
    <location>
        <begin position="95"/>
        <end position="109"/>
    </location>
</feature>
<dbReference type="PANTHER" id="PTHR16431:SF1">
    <property type="entry name" value="NEUROGENIC PROTEIN MASTERMIND"/>
    <property type="match status" value="1"/>
</dbReference>
<comment type="subcellular location">
    <subcellularLocation>
        <location evidence="2">Chromosome</location>
        <location evidence="2">Centromere</location>
    </subcellularLocation>
    <subcellularLocation>
        <location evidence="1">Nucleus</location>
    </subcellularLocation>
</comment>
<dbReference type="EMBL" id="FR824294">
    <property type="protein sequence ID" value="CCA24618.1"/>
    <property type="molecule type" value="Genomic_DNA"/>
</dbReference>
<keyword evidence="9" id="KW-0131">Cell cycle</keyword>
<evidence type="ECO:0000313" key="13">
    <source>
        <dbReference type="EMBL" id="CCA24618.1"/>
    </source>
</evidence>
<evidence type="ECO:0000259" key="12">
    <source>
        <dbReference type="PROSITE" id="PS51793"/>
    </source>
</evidence>
<feature type="domain" description="Mis18" evidence="12">
    <location>
        <begin position="130"/>
        <end position="227"/>
    </location>
</feature>
<reference evidence="13" key="2">
    <citation type="submission" date="2011-02" db="EMBL/GenBank/DDBJ databases">
        <authorList>
            <person name="MacLean D."/>
        </authorList>
    </citation>
    <scope>NUCLEOTIDE SEQUENCE</scope>
</reference>
<feature type="region of interest" description="Disordered" evidence="11">
    <location>
        <begin position="1"/>
        <end position="21"/>
    </location>
</feature>
<evidence type="ECO:0000256" key="5">
    <source>
        <dbReference type="ARBA" id="ARBA00022723"/>
    </source>
</evidence>
<dbReference type="GO" id="GO:0005634">
    <property type="term" value="C:nucleus"/>
    <property type="evidence" value="ECO:0007669"/>
    <property type="project" value="UniProtKB-SubCell"/>
</dbReference>
<feature type="region of interest" description="Disordered" evidence="11">
    <location>
        <begin position="73"/>
        <end position="109"/>
    </location>
</feature>
<keyword evidence="7" id="KW-0862">Zinc</keyword>
<evidence type="ECO:0000256" key="9">
    <source>
        <dbReference type="ARBA" id="ARBA00023306"/>
    </source>
</evidence>
<keyword evidence="8" id="KW-0539">Nucleus</keyword>
<dbReference type="GO" id="GO:0000785">
    <property type="term" value="C:chromatin"/>
    <property type="evidence" value="ECO:0007669"/>
    <property type="project" value="TreeGrafter"/>
</dbReference>
<dbReference type="Pfam" id="PF03226">
    <property type="entry name" value="Yippee-Mis18"/>
    <property type="match status" value="1"/>
</dbReference>
<dbReference type="PANTHER" id="PTHR16431">
    <property type="entry name" value="NEUROGENIC PROTEIN MASTERMIND"/>
    <property type="match status" value="1"/>
</dbReference>
<keyword evidence="4" id="KW-0132">Cell division</keyword>
<feature type="compositionally biased region" description="Low complexity" evidence="11">
    <location>
        <begin position="75"/>
        <end position="86"/>
    </location>
</feature>
<evidence type="ECO:0000256" key="1">
    <source>
        <dbReference type="ARBA" id="ARBA00004123"/>
    </source>
</evidence>